<dbReference type="Gene3D" id="3.30.1150.10">
    <property type="match status" value="1"/>
</dbReference>
<sequence length="257" mass="27507">MFSLYRTRKWLACLLPAGLLLLVIYTSQLQQLQIKPVYDESTVEIALVDAAELLAVAEPAPPEPEPLPVEPEPPQVVPEEEPLVIEPPKPKPVVKPKPPVPKPLVAKPQPPKPAPAPTAVAQSAPVAPQPAVAAAKPVAPAAAVPAPAPAPAAPSSAIKESLYTAALRKELEKHKQYPSGREASLQRPQGDVVIWLEVDRAGNVLDSGIENKAPNMLLNRAAQTSLRRVEKVSPFPSDAFSGKSKQRFTATFSYNVE</sequence>
<feature type="region of interest" description="Disordered" evidence="5">
    <location>
        <begin position="83"/>
        <end position="122"/>
    </location>
</feature>
<feature type="region of interest" description="Disordered" evidence="5">
    <location>
        <begin position="59"/>
        <end position="78"/>
    </location>
</feature>
<dbReference type="InterPro" id="IPR006260">
    <property type="entry name" value="TonB/TolA_C"/>
</dbReference>
<dbReference type="RefSeq" id="WP_179598060.1">
    <property type="nucleotide sequence ID" value="NZ_CP060201.1"/>
</dbReference>
<name>A0A7G7XHJ4_9PSED</name>
<feature type="compositionally biased region" description="Pro residues" evidence="5">
    <location>
        <begin position="85"/>
        <end position="116"/>
    </location>
</feature>
<evidence type="ECO:0000256" key="4">
    <source>
        <dbReference type="ARBA" id="ARBA00023136"/>
    </source>
</evidence>
<evidence type="ECO:0000313" key="8">
    <source>
        <dbReference type="Proteomes" id="UP000515277"/>
    </source>
</evidence>
<dbReference type="GO" id="GO:0016020">
    <property type="term" value="C:membrane"/>
    <property type="evidence" value="ECO:0007669"/>
    <property type="project" value="UniProtKB-SubCell"/>
</dbReference>
<feature type="domain" description="TonB C-terminal" evidence="6">
    <location>
        <begin position="164"/>
        <end position="257"/>
    </location>
</feature>
<dbReference type="Proteomes" id="UP000515277">
    <property type="component" value="Chromosome"/>
</dbReference>
<reference evidence="8" key="1">
    <citation type="journal article" date="2020" name="Microbiol. Resour. Announc.">
        <title>Complete genome sequences of four natural Pseudomonas isolates that catabolize a wide range of aromatic compounds relevant to lignin valorization.</title>
        <authorList>
            <person name="Hatmaker E.A."/>
            <person name="Presley G."/>
            <person name="Cannon O."/>
            <person name="Guss A.M."/>
            <person name="Elkins J.G."/>
        </authorList>
    </citation>
    <scope>NUCLEOTIDE SEQUENCE [LARGE SCALE GENOMIC DNA]</scope>
    <source>
        <strain evidence="8">H1F5C</strain>
    </source>
</reference>
<evidence type="ECO:0000256" key="3">
    <source>
        <dbReference type="ARBA" id="ARBA00022989"/>
    </source>
</evidence>
<evidence type="ECO:0000259" key="6">
    <source>
        <dbReference type="PROSITE" id="PS52015"/>
    </source>
</evidence>
<dbReference type="PROSITE" id="PS52015">
    <property type="entry name" value="TONB_CTD"/>
    <property type="match status" value="1"/>
</dbReference>
<protein>
    <submittedName>
        <fullName evidence="7">Energy transducer TonB</fullName>
    </submittedName>
</protein>
<dbReference type="EMBL" id="CP060201">
    <property type="protein sequence ID" value="QNH79439.1"/>
    <property type="molecule type" value="Genomic_DNA"/>
</dbReference>
<feature type="compositionally biased region" description="Pro residues" evidence="5">
    <location>
        <begin position="59"/>
        <end position="76"/>
    </location>
</feature>
<keyword evidence="3" id="KW-1133">Transmembrane helix</keyword>
<dbReference type="InterPro" id="IPR037682">
    <property type="entry name" value="TonB_C"/>
</dbReference>
<organism evidence="7 8">
    <name type="scientific">Pseudomonas protegens</name>
    <dbReference type="NCBI Taxonomy" id="380021"/>
    <lineage>
        <taxon>Bacteria</taxon>
        <taxon>Pseudomonadati</taxon>
        <taxon>Pseudomonadota</taxon>
        <taxon>Gammaproteobacteria</taxon>
        <taxon>Pseudomonadales</taxon>
        <taxon>Pseudomonadaceae</taxon>
        <taxon>Pseudomonas</taxon>
    </lineage>
</organism>
<evidence type="ECO:0000256" key="5">
    <source>
        <dbReference type="SAM" id="MobiDB-lite"/>
    </source>
</evidence>
<dbReference type="AlphaFoldDB" id="A0A7G7XHJ4"/>
<gene>
    <name evidence="7" type="ORF">GGI48_09825</name>
</gene>
<dbReference type="SUPFAM" id="SSF74653">
    <property type="entry name" value="TolA/TonB C-terminal domain"/>
    <property type="match status" value="1"/>
</dbReference>
<proteinExistence type="predicted"/>
<keyword evidence="4" id="KW-0472">Membrane</keyword>
<evidence type="ECO:0000256" key="1">
    <source>
        <dbReference type="ARBA" id="ARBA00004167"/>
    </source>
</evidence>
<dbReference type="PRINTS" id="PR01217">
    <property type="entry name" value="PRICHEXTENSN"/>
</dbReference>
<comment type="subcellular location">
    <subcellularLocation>
        <location evidence="1">Membrane</location>
        <topology evidence="1">Single-pass membrane protein</topology>
    </subcellularLocation>
</comment>
<dbReference type="NCBIfam" id="TIGR01352">
    <property type="entry name" value="tonB_Cterm"/>
    <property type="match status" value="1"/>
</dbReference>
<evidence type="ECO:0000256" key="2">
    <source>
        <dbReference type="ARBA" id="ARBA00022692"/>
    </source>
</evidence>
<evidence type="ECO:0000313" key="7">
    <source>
        <dbReference type="EMBL" id="QNH79439.1"/>
    </source>
</evidence>
<accession>A0A7G7XHJ4</accession>
<keyword evidence="2" id="KW-0812">Transmembrane</keyword>
<dbReference type="GO" id="GO:0055085">
    <property type="term" value="P:transmembrane transport"/>
    <property type="evidence" value="ECO:0007669"/>
    <property type="project" value="InterPro"/>
</dbReference>